<evidence type="ECO:0000313" key="2">
    <source>
        <dbReference type="Proteomes" id="UP001158067"/>
    </source>
</evidence>
<comment type="caution">
    <text evidence="1">The sequence shown here is derived from an EMBL/GenBank/DDBJ whole genome shotgun (WGS) entry which is preliminary data.</text>
</comment>
<evidence type="ECO:0000313" key="1">
    <source>
        <dbReference type="EMBL" id="SMP78850.1"/>
    </source>
</evidence>
<keyword evidence="2" id="KW-1185">Reference proteome</keyword>
<dbReference type="EMBL" id="FXUG01000028">
    <property type="protein sequence ID" value="SMP78850.1"/>
    <property type="molecule type" value="Genomic_DNA"/>
</dbReference>
<gene>
    <name evidence="1" type="ORF">SAMN06265222_12815</name>
</gene>
<name>A0ABY1QSD2_9BACT</name>
<proteinExistence type="predicted"/>
<protein>
    <submittedName>
        <fullName evidence="1">Uncharacterized protein</fullName>
    </submittedName>
</protein>
<reference evidence="1 2" key="1">
    <citation type="submission" date="2017-05" db="EMBL/GenBank/DDBJ databases">
        <authorList>
            <person name="Varghese N."/>
            <person name="Submissions S."/>
        </authorList>
    </citation>
    <scope>NUCLEOTIDE SEQUENCE [LARGE SCALE GENOMIC DNA]</scope>
    <source>
        <strain evidence="1 2">DSM 25457</strain>
    </source>
</reference>
<accession>A0ABY1QSD2</accession>
<organism evidence="1 2">
    <name type="scientific">Neorhodopirellula lusitana</name>
    <dbReference type="NCBI Taxonomy" id="445327"/>
    <lineage>
        <taxon>Bacteria</taxon>
        <taxon>Pseudomonadati</taxon>
        <taxon>Planctomycetota</taxon>
        <taxon>Planctomycetia</taxon>
        <taxon>Pirellulales</taxon>
        <taxon>Pirellulaceae</taxon>
        <taxon>Neorhodopirellula</taxon>
    </lineage>
</organism>
<dbReference type="Proteomes" id="UP001158067">
    <property type="component" value="Unassembled WGS sequence"/>
</dbReference>
<sequence>MAPSCSLHHFYGPILEIMAGGVHLNLPNVYSVNQNRNAHMRRTSRWTKTHFRSTKNGMQKAKSGVLMLGIDRFEFRFETAKRRHSGLITRDQPVRQG</sequence>